<sequence>MPHGKKNTGKGKEKAVPNLKRPASTHDLRNESTIVDGDKIPATMGTVREPEPPAEEPTMILVTPRKQVRSSLTRIRMEASESRSQKGGRSTLGTPGIPETPGTPDLPRTPRTPGTPGTPQLLRTLMGAYRAGSRGRTDESPHRNMFSNGNGVSSPVALLESPIRPPMGLVGGKPNAAEVTKGHKRNRSITQFTGVLRDIIESAGNKIEYITLFEELFPDPQRVEDILAKVWREAERHHEYDQTHDNRIDAYLRSVQSRTRSHLVSEAQRNIVCLYQFDQNTSKVYIQNHVGPLLKQD</sequence>
<dbReference type="EMBL" id="ML121697">
    <property type="protein sequence ID" value="RPB18107.1"/>
    <property type="molecule type" value="Genomic_DNA"/>
</dbReference>
<organism evidence="3 4">
    <name type="scientific">Terfezia boudieri ATCC MYA-4762</name>
    <dbReference type="NCBI Taxonomy" id="1051890"/>
    <lineage>
        <taxon>Eukaryota</taxon>
        <taxon>Fungi</taxon>
        <taxon>Dikarya</taxon>
        <taxon>Ascomycota</taxon>
        <taxon>Pezizomycotina</taxon>
        <taxon>Pezizomycetes</taxon>
        <taxon>Pezizales</taxon>
        <taxon>Pezizaceae</taxon>
        <taxon>Terfezia</taxon>
    </lineage>
</organism>
<feature type="domain" description="DUF6532" evidence="2">
    <location>
        <begin position="203"/>
        <end position="295"/>
    </location>
</feature>
<evidence type="ECO:0000259" key="2">
    <source>
        <dbReference type="Pfam" id="PF20149"/>
    </source>
</evidence>
<feature type="compositionally biased region" description="Low complexity" evidence="1">
    <location>
        <begin position="91"/>
        <end position="120"/>
    </location>
</feature>
<feature type="region of interest" description="Disordered" evidence="1">
    <location>
        <begin position="1"/>
        <end position="120"/>
    </location>
</feature>
<name>A0A3N4L5E7_9PEZI</name>
<evidence type="ECO:0000313" key="3">
    <source>
        <dbReference type="EMBL" id="RPB18107.1"/>
    </source>
</evidence>
<gene>
    <name evidence="3" type="ORF">L211DRAFT_854461</name>
</gene>
<dbReference type="Proteomes" id="UP000267821">
    <property type="component" value="Unassembled WGS sequence"/>
</dbReference>
<dbReference type="Pfam" id="PF20149">
    <property type="entry name" value="DUF6532"/>
    <property type="match status" value="1"/>
</dbReference>
<dbReference type="AlphaFoldDB" id="A0A3N4L5E7"/>
<keyword evidence="4" id="KW-1185">Reference proteome</keyword>
<dbReference type="InParanoid" id="A0A3N4L5E7"/>
<proteinExistence type="predicted"/>
<evidence type="ECO:0000313" key="4">
    <source>
        <dbReference type="Proteomes" id="UP000267821"/>
    </source>
</evidence>
<evidence type="ECO:0000256" key="1">
    <source>
        <dbReference type="SAM" id="MobiDB-lite"/>
    </source>
</evidence>
<dbReference type="InterPro" id="IPR045341">
    <property type="entry name" value="DUF6532"/>
</dbReference>
<feature type="compositionally biased region" description="Basic and acidic residues" evidence="1">
    <location>
        <begin position="75"/>
        <end position="84"/>
    </location>
</feature>
<dbReference type="OrthoDB" id="5471817at2759"/>
<accession>A0A3N4L5E7</accession>
<reference evidence="3 4" key="1">
    <citation type="journal article" date="2018" name="Nat. Ecol. Evol.">
        <title>Pezizomycetes genomes reveal the molecular basis of ectomycorrhizal truffle lifestyle.</title>
        <authorList>
            <person name="Murat C."/>
            <person name="Payen T."/>
            <person name="Noel B."/>
            <person name="Kuo A."/>
            <person name="Morin E."/>
            <person name="Chen J."/>
            <person name="Kohler A."/>
            <person name="Krizsan K."/>
            <person name="Balestrini R."/>
            <person name="Da Silva C."/>
            <person name="Montanini B."/>
            <person name="Hainaut M."/>
            <person name="Levati E."/>
            <person name="Barry K.W."/>
            <person name="Belfiori B."/>
            <person name="Cichocki N."/>
            <person name="Clum A."/>
            <person name="Dockter R.B."/>
            <person name="Fauchery L."/>
            <person name="Guy J."/>
            <person name="Iotti M."/>
            <person name="Le Tacon F."/>
            <person name="Lindquist E.A."/>
            <person name="Lipzen A."/>
            <person name="Malagnac F."/>
            <person name="Mello A."/>
            <person name="Molinier V."/>
            <person name="Miyauchi S."/>
            <person name="Poulain J."/>
            <person name="Riccioni C."/>
            <person name="Rubini A."/>
            <person name="Sitrit Y."/>
            <person name="Splivallo R."/>
            <person name="Traeger S."/>
            <person name="Wang M."/>
            <person name="Zifcakova L."/>
            <person name="Wipf D."/>
            <person name="Zambonelli A."/>
            <person name="Paolocci F."/>
            <person name="Nowrousian M."/>
            <person name="Ottonello S."/>
            <person name="Baldrian P."/>
            <person name="Spatafora J.W."/>
            <person name="Henrissat B."/>
            <person name="Nagy L.G."/>
            <person name="Aury J.M."/>
            <person name="Wincker P."/>
            <person name="Grigoriev I.V."/>
            <person name="Bonfante P."/>
            <person name="Martin F.M."/>
        </authorList>
    </citation>
    <scope>NUCLEOTIDE SEQUENCE [LARGE SCALE GENOMIC DNA]</scope>
    <source>
        <strain evidence="3 4">ATCC MYA-4762</strain>
    </source>
</reference>
<protein>
    <recommendedName>
        <fullName evidence="2">DUF6532 domain-containing protein</fullName>
    </recommendedName>
</protein>